<sequence>MKEEDVLGSLNISVRSAVDFSRQAHPSAELLLGYLPPEHSLWSSELKQKRSQYKHYRNELLTSPESMKNILLVIAKLTQGIRYVQNEIFGTYLLYIP</sequence>
<evidence type="ECO:0000313" key="2">
    <source>
        <dbReference type="Proteomes" id="UP000694005"/>
    </source>
</evidence>
<reference evidence="1 2" key="1">
    <citation type="submission" date="2021-07" db="EMBL/GenBank/DDBJ databases">
        <authorList>
            <consortium name="Genoscope - CEA"/>
            <person name="William W."/>
        </authorList>
    </citation>
    <scope>NUCLEOTIDE SEQUENCE [LARGE SCALE GENOMIC DNA]</scope>
</reference>
<dbReference type="Proteomes" id="UP000694005">
    <property type="component" value="Chromosome A10"/>
</dbReference>
<gene>
    <name evidence="1" type="ORF">BRAPAZ1V2_A10P03580.2</name>
</gene>
<protein>
    <submittedName>
        <fullName evidence="1">Uncharacterized protein</fullName>
    </submittedName>
</protein>
<dbReference type="EMBL" id="LS974626">
    <property type="protein sequence ID" value="CAG7909112.1"/>
    <property type="molecule type" value="Genomic_DNA"/>
</dbReference>
<accession>A0A8D9MEB5</accession>
<dbReference type="AlphaFoldDB" id="A0A8D9MEB5"/>
<name>A0A8D9MEB5_BRACM</name>
<organism evidence="1 2">
    <name type="scientific">Brassica campestris</name>
    <name type="common">Field mustard</name>
    <dbReference type="NCBI Taxonomy" id="3711"/>
    <lineage>
        <taxon>Eukaryota</taxon>
        <taxon>Viridiplantae</taxon>
        <taxon>Streptophyta</taxon>
        <taxon>Embryophyta</taxon>
        <taxon>Tracheophyta</taxon>
        <taxon>Spermatophyta</taxon>
        <taxon>Magnoliopsida</taxon>
        <taxon>eudicotyledons</taxon>
        <taxon>Gunneridae</taxon>
        <taxon>Pentapetalae</taxon>
        <taxon>rosids</taxon>
        <taxon>malvids</taxon>
        <taxon>Brassicales</taxon>
        <taxon>Brassicaceae</taxon>
        <taxon>Brassiceae</taxon>
        <taxon>Brassica</taxon>
    </lineage>
</organism>
<evidence type="ECO:0000313" key="1">
    <source>
        <dbReference type="EMBL" id="CAG7909112.1"/>
    </source>
</evidence>
<dbReference type="Gramene" id="A10p03580.2_BraZ1">
    <property type="protein sequence ID" value="A10p03580.2_BraZ1.CDS"/>
    <property type="gene ID" value="A10g03580.2_BraZ1"/>
</dbReference>
<proteinExistence type="predicted"/>